<dbReference type="GO" id="GO:0006508">
    <property type="term" value="P:proteolysis"/>
    <property type="evidence" value="ECO:0007669"/>
    <property type="project" value="UniProtKB-UniRule"/>
</dbReference>
<dbReference type="Pfam" id="PF07687">
    <property type="entry name" value="M20_dimer"/>
    <property type="match status" value="1"/>
</dbReference>
<evidence type="ECO:0000259" key="12">
    <source>
        <dbReference type="Pfam" id="PF07687"/>
    </source>
</evidence>
<dbReference type="PROSITE" id="PS00758">
    <property type="entry name" value="ARGE_DAPE_CPG2_1"/>
    <property type="match status" value="1"/>
</dbReference>
<dbReference type="OrthoDB" id="9804934at2"/>
<sequence>MKKININQTEVINRFIQYAKIDSQSNPANKTTPSTKNQWDMLHLLKSQLDQMDIESTLDHHGYLFATLHSNLEDDNSYTIGFLSHVDTATDYNASNVAPQIHEHYSGEKLQLNQSTTLDPEEFPHLKTLNDVTLITTSGDTLLSADNKAGVTAIMELIKYLVEHPEVPHGTLKFGFTPDEEIGRGPHHFDVEAFNADYAYTVDGGILGELQYESFNAASAVVEVKGRNIHPGAAKNQMINAMSILAKYHSNLPNEEVPELTEGYEGFIHLLQMTGDVQSAKAEYIIRDHDKELFNEKKQLMMQKVERLNKIHNKELVSIRIEDQYKNMGDVINQHPKLIEVAKSSMKTIGINPIVEPIRGGTDGSQLSFMGLPTPNIFTGGANFHGPYEYLVVDHLIQCIHTLIQISVEFSQIKK</sequence>
<evidence type="ECO:0000256" key="1">
    <source>
        <dbReference type="ARBA" id="ARBA00000870"/>
    </source>
</evidence>
<dbReference type="InterPro" id="IPR010161">
    <property type="entry name" value="Peptidase_M20B"/>
</dbReference>
<comment type="cofactor">
    <cofactor evidence="11">
        <name>Zn(2+)</name>
        <dbReference type="ChEBI" id="CHEBI:29105"/>
    </cofactor>
    <text evidence="11">Binds 2 Zn(2+) ions per subunit.</text>
</comment>
<dbReference type="GO" id="GO:0005829">
    <property type="term" value="C:cytosol"/>
    <property type="evidence" value="ECO:0007669"/>
    <property type="project" value="TreeGrafter"/>
</dbReference>
<dbReference type="Gene3D" id="3.30.70.360">
    <property type="match status" value="1"/>
</dbReference>
<dbReference type="GO" id="GO:0008237">
    <property type="term" value="F:metallopeptidase activity"/>
    <property type="evidence" value="ECO:0007669"/>
    <property type="project" value="UniProtKB-KW"/>
</dbReference>
<dbReference type="InterPro" id="IPR001261">
    <property type="entry name" value="ArgE/DapE_CS"/>
</dbReference>
<comment type="similarity">
    <text evidence="2">Belongs to the peptidase M20B family.</text>
</comment>
<dbReference type="Proteomes" id="UP000277108">
    <property type="component" value="Unassembled WGS sequence"/>
</dbReference>
<keyword evidence="6" id="KW-0378">Hydrolase</keyword>
<keyword evidence="8" id="KW-0482">Metalloprotease</keyword>
<dbReference type="PIRSF" id="PIRSF037215">
    <property type="entry name" value="Peptidase_M20B"/>
    <property type="match status" value="1"/>
</dbReference>
<evidence type="ECO:0000256" key="8">
    <source>
        <dbReference type="ARBA" id="ARBA00023049"/>
    </source>
</evidence>
<dbReference type="PROSITE" id="PS00759">
    <property type="entry name" value="ARGE_DAPE_CPG2_2"/>
    <property type="match status" value="1"/>
</dbReference>
<dbReference type="GO" id="GO:0045148">
    <property type="term" value="F:tripeptide aminopeptidase activity"/>
    <property type="evidence" value="ECO:0007669"/>
    <property type="project" value="UniProtKB-UniRule"/>
</dbReference>
<protein>
    <recommendedName>
        <fullName evidence="9">Peptidase T</fullName>
        <ecNumber evidence="9">3.4.11.4</ecNumber>
    </recommendedName>
</protein>
<comment type="caution">
    <text evidence="13">The sequence shown here is derived from an EMBL/GenBank/DDBJ whole genome shotgun (WGS) entry which is preliminary data.</text>
</comment>
<dbReference type="GO" id="GO:0006518">
    <property type="term" value="P:peptide metabolic process"/>
    <property type="evidence" value="ECO:0007669"/>
    <property type="project" value="InterPro"/>
</dbReference>
<dbReference type="PANTHER" id="PTHR42994:SF1">
    <property type="entry name" value="PEPTIDASE T"/>
    <property type="match status" value="1"/>
</dbReference>
<evidence type="ECO:0000256" key="9">
    <source>
        <dbReference type="NCBIfam" id="TIGR01882"/>
    </source>
</evidence>
<feature type="binding site" evidence="11">
    <location>
        <position position="85"/>
    </location>
    <ligand>
        <name>Zn(2+)</name>
        <dbReference type="ChEBI" id="CHEBI:29105"/>
        <label>1</label>
    </ligand>
</feature>
<feature type="binding site" evidence="11">
    <location>
        <position position="181"/>
    </location>
    <ligand>
        <name>Zn(2+)</name>
        <dbReference type="ChEBI" id="CHEBI:29105"/>
        <label>2</label>
    </ligand>
</feature>
<feature type="domain" description="Peptidase M20 dimerisation" evidence="12">
    <location>
        <begin position="212"/>
        <end position="310"/>
    </location>
</feature>
<evidence type="ECO:0000256" key="11">
    <source>
        <dbReference type="PIRSR" id="PIRSR037215-2"/>
    </source>
</evidence>
<keyword evidence="5 11" id="KW-0479">Metal-binding</keyword>
<evidence type="ECO:0000256" key="5">
    <source>
        <dbReference type="ARBA" id="ARBA00022723"/>
    </source>
</evidence>
<dbReference type="NCBIfam" id="NF009920">
    <property type="entry name" value="PRK13381.1"/>
    <property type="match status" value="1"/>
</dbReference>
<dbReference type="InterPro" id="IPR002933">
    <property type="entry name" value="Peptidase_M20"/>
</dbReference>
<dbReference type="CDD" id="cd03892">
    <property type="entry name" value="M20_peptT"/>
    <property type="match status" value="1"/>
</dbReference>
<reference evidence="13 14" key="1">
    <citation type="submission" date="2018-11" db="EMBL/GenBank/DDBJ databases">
        <title>Genomic Encyclopedia of Type Strains, Phase IV (KMG-IV): sequencing the most valuable type-strain genomes for metagenomic binning, comparative biology and taxonomic classification.</title>
        <authorList>
            <person name="Goeker M."/>
        </authorList>
    </citation>
    <scope>NUCLEOTIDE SEQUENCE [LARGE SCALE GENOMIC DNA]</scope>
    <source>
        <strain evidence="13 14">DSM 29158</strain>
    </source>
</reference>
<evidence type="ECO:0000256" key="6">
    <source>
        <dbReference type="ARBA" id="ARBA00022801"/>
    </source>
</evidence>
<keyword evidence="7 11" id="KW-0862">Zinc</keyword>
<comment type="catalytic activity">
    <reaction evidence="1">
        <text>Release of the N-terminal residue from a tripeptide.</text>
        <dbReference type="EC" id="3.4.11.4"/>
    </reaction>
</comment>
<evidence type="ECO:0000313" key="13">
    <source>
        <dbReference type="EMBL" id="RPF57463.1"/>
    </source>
</evidence>
<feature type="active site" description="Proton acceptor" evidence="10">
    <location>
        <position position="180"/>
    </location>
</feature>
<organism evidence="13 14">
    <name type="scientific">Abyssicoccus albus</name>
    <dbReference type="NCBI Taxonomy" id="1817405"/>
    <lineage>
        <taxon>Bacteria</taxon>
        <taxon>Bacillati</taxon>
        <taxon>Bacillota</taxon>
        <taxon>Bacilli</taxon>
        <taxon>Bacillales</taxon>
        <taxon>Abyssicoccaceae</taxon>
    </lineage>
</organism>
<dbReference type="SUPFAM" id="SSF55031">
    <property type="entry name" value="Bacterial exopeptidase dimerisation domain"/>
    <property type="match status" value="1"/>
</dbReference>
<dbReference type="InterPro" id="IPR011650">
    <property type="entry name" value="Peptidase_M20_dimer"/>
</dbReference>
<feature type="binding site" evidence="11">
    <location>
        <position position="146"/>
    </location>
    <ligand>
        <name>Zn(2+)</name>
        <dbReference type="ChEBI" id="CHEBI:29105"/>
        <label>2</label>
    </ligand>
</feature>
<dbReference type="EC" id="3.4.11.4" evidence="9"/>
<name>A0A3N5BIP9_9BACL</name>
<dbReference type="EMBL" id="RKRK01000002">
    <property type="protein sequence ID" value="RPF57463.1"/>
    <property type="molecule type" value="Genomic_DNA"/>
</dbReference>
<accession>A0A3N5BIP9</accession>
<evidence type="ECO:0000256" key="2">
    <source>
        <dbReference type="ARBA" id="ARBA00009692"/>
    </source>
</evidence>
<feature type="binding site" evidence="11">
    <location>
        <position position="203"/>
    </location>
    <ligand>
        <name>Zn(2+)</name>
        <dbReference type="ChEBI" id="CHEBI:29105"/>
        <label>1</label>
    </ligand>
</feature>
<feature type="binding site" evidence="11">
    <location>
        <position position="385"/>
    </location>
    <ligand>
        <name>Zn(2+)</name>
        <dbReference type="ChEBI" id="CHEBI:29105"/>
        <label>2</label>
    </ligand>
</feature>
<evidence type="ECO:0000256" key="7">
    <source>
        <dbReference type="ARBA" id="ARBA00022833"/>
    </source>
</evidence>
<feature type="binding site" evidence="11">
    <location>
        <position position="146"/>
    </location>
    <ligand>
        <name>Zn(2+)</name>
        <dbReference type="ChEBI" id="CHEBI:29105"/>
        <label>1</label>
    </ligand>
</feature>
<dbReference type="NCBIfam" id="TIGR01882">
    <property type="entry name" value="peptidase-T"/>
    <property type="match status" value="1"/>
</dbReference>
<dbReference type="Pfam" id="PF01546">
    <property type="entry name" value="Peptidase_M20"/>
    <property type="match status" value="1"/>
</dbReference>
<dbReference type="PANTHER" id="PTHR42994">
    <property type="entry name" value="PEPTIDASE T"/>
    <property type="match status" value="1"/>
</dbReference>
<feature type="active site" evidence="10">
    <location>
        <position position="87"/>
    </location>
</feature>
<dbReference type="AlphaFoldDB" id="A0A3N5BIP9"/>
<keyword evidence="4" id="KW-0645">Protease</keyword>
<dbReference type="InterPro" id="IPR036264">
    <property type="entry name" value="Bact_exopeptidase_dim_dom"/>
</dbReference>
<keyword evidence="14" id="KW-1185">Reference proteome</keyword>
<dbReference type="Gene3D" id="3.40.630.10">
    <property type="entry name" value="Zn peptidases"/>
    <property type="match status" value="1"/>
</dbReference>
<proteinExistence type="inferred from homology"/>
<keyword evidence="3" id="KW-0031">Aminopeptidase</keyword>
<evidence type="ECO:0000256" key="3">
    <source>
        <dbReference type="ARBA" id="ARBA00022438"/>
    </source>
</evidence>
<evidence type="ECO:0000313" key="14">
    <source>
        <dbReference type="Proteomes" id="UP000277108"/>
    </source>
</evidence>
<dbReference type="SUPFAM" id="SSF53187">
    <property type="entry name" value="Zn-dependent exopeptidases"/>
    <property type="match status" value="1"/>
</dbReference>
<gene>
    <name evidence="13" type="ORF">EDD62_0081</name>
</gene>
<evidence type="ECO:0000256" key="10">
    <source>
        <dbReference type="PIRSR" id="PIRSR037215-1"/>
    </source>
</evidence>
<evidence type="ECO:0000256" key="4">
    <source>
        <dbReference type="ARBA" id="ARBA00022670"/>
    </source>
</evidence>
<dbReference type="RefSeq" id="WP_123807110.1">
    <property type="nucleotide sequence ID" value="NZ_RKRK01000002.1"/>
</dbReference>
<dbReference type="GO" id="GO:0008270">
    <property type="term" value="F:zinc ion binding"/>
    <property type="evidence" value="ECO:0007669"/>
    <property type="project" value="InterPro"/>
</dbReference>
<dbReference type="NCBIfam" id="NF003976">
    <property type="entry name" value="PRK05469.1"/>
    <property type="match status" value="1"/>
</dbReference>